<evidence type="ECO:0000256" key="1">
    <source>
        <dbReference type="SAM" id="MobiDB-lite"/>
    </source>
</evidence>
<organism evidence="3 4">
    <name type="scientific">Yimella lutea</name>
    <dbReference type="NCBI Taxonomy" id="587872"/>
    <lineage>
        <taxon>Bacteria</taxon>
        <taxon>Bacillati</taxon>
        <taxon>Actinomycetota</taxon>
        <taxon>Actinomycetes</taxon>
        <taxon>Micrococcales</taxon>
        <taxon>Dermacoccaceae</taxon>
        <taxon>Yimella</taxon>
    </lineage>
</organism>
<feature type="chain" id="PRO_5039343369" description="Lipoprotein" evidence="2">
    <location>
        <begin position="23"/>
        <end position="192"/>
    </location>
</feature>
<evidence type="ECO:0008006" key="5">
    <source>
        <dbReference type="Google" id="ProtNLM"/>
    </source>
</evidence>
<dbReference type="AlphaFoldDB" id="A0A542EJF9"/>
<reference evidence="3 4" key="1">
    <citation type="submission" date="2019-06" db="EMBL/GenBank/DDBJ databases">
        <title>Sequencing the genomes of 1000 actinobacteria strains.</title>
        <authorList>
            <person name="Klenk H.-P."/>
        </authorList>
    </citation>
    <scope>NUCLEOTIDE SEQUENCE [LARGE SCALE GENOMIC DNA]</scope>
    <source>
        <strain evidence="3 4">DSM 19828</strain>
    </source>
</reference>
<keyword evidence="2" id="KW-0732">Signal</keyword>
<evidence type="ECO:0000313" key="4">
    <source>
        <dbReference type="Proteomes" id="UP000320806"/>
    </source>
</evidence>
<dbReference type="EMBL" id="VFMO01000001">
    <property type="protein sequence ID" value="TQJ15471.1"/>
    <property type="molecule type" value="Genomic_DNA"/>
</dbReference>
<sequence>MHKHTMKLAAAVTCALALTACGSDGGSDSSTPSEAASSSSTTSANGGATSTSEQAGGSSTNGGSSTAAAGNSLTVKEVTVKDGGPTGVKTWPVPAEATLDELAGPFNGSWQFSLSGVPSDQIISFYEKELTKRGYKVVKNYKAKIGVNELPVALGWSGNAAQKQPYGTVTEDKLAGGVMVAITSRPSDLSPK</sequence>
<evidence type="ECO:0000256" key="2">
    <source>
        <dbReference type="SAM" id="SignalP"/>
    </source>
</evidence>
<comment type="caution">
    <text evidence="3">The sequence shown here is derived from an EMBL/GenBank/DDBJ whole genome shotgun (WGS) entry which is preliminary data.</text>
</comment>
<accession>A0A542EJF9</accession>
<evidence type="ECO:0000313" key="3">
    <source>
        <dbReference type="EMBL" id="TQJ15471.1"/>
    </source>
</evidence>
<feature type="signal peptide" evidence="2">
    <location>
        <begin position="1"/>
        <end position="22"/>
    </location>
</feature>
<feature type="region of interest" description="Disordered" evidence="1">
    <location>
        <begin position="23"/>
        <end position="70"/>
    </location>
</feature>
<proteinExistence type="predicted"/>
<name>A0A542EJF9_9MICO</name>
<gene>
    <name evidence="3" type="ORF">FB459_3027</name>
</gene>
<dbReference type="Proteomes" id="UP000320806">
    <property type="component" value="Unassembled WGS sequence"/>
</dbReference>
<dbReference type="PROSITE" id="PS51257">
    <property type="entry name" value="PROKAR_LIPOPROTEIN"/>
    <property type="match status" value="1"/>
</dbReference>
<protein>
    <recommendedName>
        <fullName evidence="5">Lipoprotein</fullName>
    </recommendedName>
</protein>
<dbReference type="RefSeq" id="WP_129626577.1">
    <property type="nucleotide sequence ID" value="NZ_BAABCI010000036.1"/>
</dbReference>
<keyword evidence="4" id="KW-1185">Reference proteome</keyword>